<keyword evidence="5" id="KW-0572">Peptidoglycan-anchor</keyword>
<keyword evidence="4 6" id="KW-0732">Signal</keyword>
<comment type="subcellular location">
    <subcellularLocation>
        <location evidence="1">Secreted</location>
        <location evidence="1">Cell wall</location>
        <topology evidence="1">Peptidoglycan-anchor</topology>
    </subcellularLocation>
</comment>
<organism evidence="8 9">
    <name type="scientific">Aminipila terrae</name>
    <dbReference type="NCBI Taxonomy" id="2697030"/>
    <lineage>
        <taxon>Bacteria</taxon>
        <taxon>Bacillati</taxon>
        <taxon>Bacillota</taxon>
        <taxon>Clostridia</taxon>
        <taxon>Peptostreptococcales</taxon>
        <taxon>Anaerovoracaceae</taxon>
        <taxon>Aminipila</taxon>
    </lineage>
</organism>
<dbReference type="Gene3D" id="2.60.40.740">
    <property type="match status" value="4"/>
</dbReference>
<dbReference type="Gene3D" id="2.60.40.1280">
    <property type="match status" value="1"/>
</dbReference>
<keyword evidence="2" id="KW-0134">Cell wall</keyword>
<gene>
    <name evidence="8" type="ORF">Ami3637_16270</name>
</gene>
<evidence type="ECO:0000313" key="9">
    <source>
        <dbReference type="Proteomes" id="UP000463883"/>
    </source>
</evidence>
<dbReference type="SUPFAM" id="SSF49401">
    <property type="entry name" value="Bacterial adhesins"/>
    <property type="match status" value="4"/>
</dbReference>
<dbReference type="InterPro" id="IPR041171">
    <property type="entry name" value="SDR_Ig"/>
</dbReference>
<dbReference type="Proteomes" id="UP000463883">
    <property type="component" value="Chromosome"/>
</dbReference>
<name>A0A6P1MRV2_9FIRM</name>
<dbReference type="KEGG" id="amic:Ami3637_16270"/>
<evidence type="ECO:0000313" key="8">
    <source>
        <dbReference type="EMBL" id="QHI73725.1"/>
    </source>
</evidence>
<accession>A0A6P1MRV2</accession>
<evidence type="ECO:0000256" key="4">
    <source>
        <dbReference type="ARBA" id="ARBA00022729"/>
    </source>
</evidence>
<evidence type="ECO:0000256" key="3">
    <source>
        <dbReference type="ARBA" id="ARBA00022525"/>
    </source>
</evidence>
<dbReference type="NCBIfam" id="TIGR01451">
    <property type="entry name" value="B_ant_repeat"/>
    <property type="match status" value="1"/>
</dbReference>
<evidence type="ECO:0000259" key="7">
    <source>
        <dbReference type="Pfam" id="PF17961"/>
    </source>
</evidence>
<evidence type="ECO:0000256" key="1">
    <source>
        <dbReference type="ARBA" id="ARBA00004168"/>
    </source>
</evidence>
<dbReference type="EMBL" id="CP047591">
    <property type="protein sequence ID" value="QHI73725.1"/>
    <property type="molecule type" value="Genomic_DNA"/>
</dbReference>
<evidence type="ECO:0000256" key="2">
    <source>
        <dbReference type="ARBA" id="ARBA00022512"/>
    </source>
</evidence>
<dbReference type="InterPro" id="IPR047589">
    <property type="entry name" value="DUF11_rpt"/>
</dbReference>
<proteinExistence type="predicted"/>
<feature type="chain" id="PRO_5026929952" description="SDR-like Ig domain-containing protein" evidence="6">
    <location>
        <begin position="29"/>
        <end position="951"/>
    </location>
</feature>
<dbReference type="AlphaFoldDB" id="A0A6P1MRV2"/>
<dbReference type="RefSeq" id="WP_162363490.1">
    <property type="nucleotide sequence ID" value="NZ_CP047591.1"/>
</dbReference>
<dbReference type="InterPro" id="IPR008966">
    <property type="entry name" value="Adhesion_dom_sf"/>
</dbReference>
<evidence type="ECO:0000256" key="6">
    <source>
        <dbReference type="SAM" id="SignalP"/>
    </source>
</evidence>
<dbReference type="Pfam" id="PF17961">
    <property type="entry name" value="Big_8"/>
    <property type="match status" value="1"/>
</dbReference>
<keyword evidence="3" id="KW-0964">Secreted</keyword>
<feature type="signal peptide" evidence="6">
    <location>
        <begin position="1"/>
        <end position="28"/>
    </location>
</feature>
<sequence>MKRDLKVRISFLLIVLMILMGMPTAAFAGSISNLNVERIEGNDVTKDIQMKVQITNNNAKVEEGDTIDPTKDMTMKVDFSIPDTLILKAGDYMQVELPDYLRFSNLHETEIYMKVGDGEVLLGNVTVSGSKAILTFADSAQNEEYSGRAGWFSAGLSFDKTKVETSEDKVVVTILGNDFTILVKDPDKGVISLKKSGNPDIANEEITWTITATPSKEDKKYEGYVLKDTLPSNTSYVKDSFEIKPSALNKDNLKIDEAQGTIEYTFDKDVKGIQTITYKTKIKDVAQNNNKDMTITNNVSLTDPDTTTSAAATVKVKPQLISKSGTYIVSNHSVDWTITVNSSKATLKNVVVTDELAPEMTLGDIIIEKNKLTNDVTKPQYYTLNGQTVKIHLGDKDKQVVIKLNTKLDNTIKAKVTNKATITWNDKGSSITGGNDGSTVLSPVDTQGQVDITSGFITKSAIGKYDFKENEMPWQITINSAQKEIKNATVVELFAYNKNEVSKINSAPNASKFDKYKGNAITLNQKYIAETLKIDGSEGIKISENAEFSQKGQYRIKTIQLNSTVEAQIVEIYLGDIEEKQEVTLNTKVTDKTAYGVNSKSTEYILKNTAYLYYGDGDGNSPLSASATEKHYSCILDKDCAVGYNYVDHTITWRLYVNHNSLNIEDGVITDTLPKYWDVNGDDFYEIYKGKDFKLGGGIATIQNGDKLTEDEVKALVKEVRVTEKDDVKTIQFEFNKISSKYVILIKTKLPNQAALDRQFAENGDVTIRNNASMIGDSINGSQGDWEDVTIKNSLVSKTGALDKDSKGNYTGDATWTIDVNRNAIHLPQKDELSKVYVIDKLQNYLEPKMENGNYKIRIWEMKLKADGSWEKADEVSQETVQSGITYKDKELRIKLPKTDGSYRIELVTRLTSDTVTEINNTASLEGVKTDIVSKNETIKIEYADGVHGQI</sequence>
<dbReference type="GO" id="GO:0007155">
    <property type="term" value="P:cell adhesion"/>
    <property type="evidence" value="ECO:0007669"/>
    <property type="project" value="InterPro"/>
</dbReference>
<protein>
    <recommendedName>
        <fullName evidence="7">SDR-like Ig domain-containing protein</fullName>
    </recommendedName>
</protein>
<evidence type="ECO:0000256" key="5">
    <source>
        <dbReference type="ARBA" id="ARBA00023088"/>
    </source>
</evidence>
<feature type="domain" description="SDR-like Ig" evidence="7">
    <location>
        <begin position="67"/>
        <end position="167"/>
    </location>
</feature>
<keyword evidence="9" id="KW-1185">Reference proteome</keyword>
<dbReference type="InterPro" id="IPR011252">
    <property type="entry name" value="Fibrogen-bd_dom1"/>
</dbReference>
<reference evidence="8 9" key="1">
    <citation type="submission" date="2020-01" db="EMBL/GenBank/DDBJ databases">
        <title>Genomic analysis of Aminipila sp. CBA3637.</title>
        <authorList>
            <person name="Kim Y.B."/>
            <person name="Roh S.W."/>
        </authorList>
    </citation>
    <scope>NUCLEOTIDE SEQUENCE [LARGE SCALE GENOMIC DNA]</scope>
    <source>
        <strain evidence="8 9">CBA3637</strain>
    </source>
</reference>